<dbReference type="OrthoDB" id="10471163at2759"/>
<evidence type="ECO:0000313" key="1">
    <source>
        <dbReference type="EMBL" id="CAG9971095.1"/>
    </source>
</evidence>
<sequence length="204" mass="21936">MLARRAEYRVLGRRDSHLFQVGVLDRTRLRRRLDQEPALAALPLCIITLEVLNGLLDLRPQVGAVERGLVDDLAAVRAVPAQAVEGPLGPALLQDDADGVGEADGVVGGVAREEEHVALPDDDIPELAVVDDLEHHGPLVLIEPLGGLVDVVICTGVGSADDLGSKVSDRSSPFITWARPEIAVGKSEWERERWAQTITVKSSL</sequence>
<dbReference type="AlphaFoldDB" id="A0A9N9TZS3"/>
<protein>
    <submittedName>
        <fullName evidence="1">Uncharacterized protein</fullName>
    </submittedName>
</protein>
<proteinExistence type="predicted"/>
<name>A0A9N9TZS3_9HYPO</name>
<accession>A0A9N9TZS3</accession>
<comment type="caution">
    <text evidence="1">The sequence shown here is derived from an EMBL/GenBank/DDBJ whole genome shotgun (WGS) entry which is preliminary data.</text>
</comment>
<keyword evidence="2" id="KW-1185">Reference proteome</keyword>
<organism evidence="1 2">
    <name type="scientific">Clonostachys byssicola</name>
    <dbReference type="NCBI Taxonomy" id="160290"/>
    <lineage>
        <taxon>Eukaryota</taxon>
        <taxon>Fungi</taxon>
        <taxon>Dikarya</taxon>
        <taxon>Ascomycota</taxon>
        <taxon>Pezizomycotina</taxon>
        <taxon>Sordariomycetes</taxon>
        <taxon>Hypocreomycetidae</taxon>
        <taxon>Hypocreales</taxon>
        <taxon>Bionectriaceae</taxon>
        <taxon>Clonostachys</taxon>
    </lineage>
</organism>
<evidence type="ECO:0000313" key="2">
    <source>
        <dbReference type="Proteomes" id="UP000754883"/>
    </source>
</evidence>
<dbReference type="Proteomes" id="UP000754883">
    <property type="component" value="Unassembled WGS sequence"/>
</dbReference>
<dbReference type="EMBL" id="CABFNO020001240">
    <property type="protein sequence ID" value="CAG9971095.1"/>
    <property type="molecule type" value="Genomic_DNA"/>
</dbReference>
<reference evidence="1" key="1">
    <citation type="submission" date="2021-10" db="EMBL/GenBank/DDBJ databases">
        <authorList>
            <person name="Piombo E."/>
        </authorList>
    </citation>
    <scope>NUCLEOTIDE SEQUENCE</scope>
</reference>
<gene>
    <name evidence="1" type="ORF">CBYS24578_00000274</name>
</gene>